<reference evidence="2 3" key="1">
    <citation type="journal article" date="2021" name="Sci. Rep.">
        <title>The distribution of antibiotic resistance genes in chicken gut microbiota commensals.</title>
        <authorList>
            <person name="Juricova H."/>
            <person name="Matiasovicova J."/>
            <person name="Kubasova T."/>
            <person name="Cejkova D."/>
            <person name="Rychlik I."/>
        </authorList>
    </citation>
    <scope>NUCLEOTIDE SEQUENCE [LARGE SCALE GENOMIC DNA]</scope>
    <source>
        <strain evidence="2 3">An435</strain>
    </source>
</reference>
<sequence>MKIGVVVLVLISILILIKSYESKVKGYVGEKLVAKKLSKLNKRKYKIINNLLLKTLKGTAQIDHIVISQYGIFVIETKNYKGIITGNEYDDNWNQILFNNKEVLRNPIKQNNGHIKALKDVIPALRYKKINSIILFTKRSNLKVNTETTVIYYNKVNKVIKRSRKKEFTKEEVDYIYKKLNELNIDCFKQRVVHVKNVKRNIKEAEKKLRKNKCPRCGGKLKKKKGKYGKFKRCKNYPECTFRINI</sequence>
<dbReference type="SUPFAM" id="SSF57783">
    <property type="entry name" value="Zinc beta-ribbon"/>
    <property type="match status" value="1"/>
</dbReference>
<dbReference type="Pfam" id="PF08378">
    <property type="entry name" value="NERD"/>
    <property type="match status" value="1"/>
</dbReference>
<evidence type="ECO:0000259" key="1">
    <source>
        <dbReference type="PROSITE" id="PS50965"/>
    </source>
</evidence>
<dbReference type="EMBL" id="JACJLL010000004">
    <property type="protein sequence ID" value="MBM6817948.1"/>
    <property type="molecule type" value="Genomic_DNA"/>
</dbReference>
<evidence type="ECO:0000313" key="3">
    <source>
        <dbReference type="Proteomes" id="UP000767334"/>
    </source>
</evidence>
<dbReference type="PROSITE" id="PS50965">
    <property type="entry name" value="NERD"/>
    <property type="match status" value="1"/>
</dbReference>
<proteinExistence type="predicted"/>
<evidence type="ECO:0000313" key="2">
    <source>
        <dbReference type="EMBL" id="MBM6817948.1"/>
    </source>
</evidence>
<name>A0ABS2FBM7_9CLOT</name>
<dbReference type="Gene3D" id="3.30.65.10">
    <property type="entry name" value="Bacterial Topoisomerase I, domain 1"/>
    <property type="match status" value="1"/>
</dbReference>
<dbReference type="InterPro" id="IPR011528">
    <property type="entry name" value="NERD"/>
</dbReference>
<protein>
    <submittedName>
        <fullName evidence="2">NERD domain-containing protein</fullName>
    </submittedName>
</protein>
<dbReference type="InterPro" id="IPR013498">
    <property type="entry name" value="Topo_IA_Znf"/>
</dbReference>
<gene>
    <name evidence="2" type="ORF">H6A19_01105</name>
</gene>
<comment type="caution">
    <text evidence="2">The sequence shown here is derived from an EMBL/GenBank/DDBJ whole genome shotgun (WGS) entry which is preliminary data.</text>
</comment>
<dbReference type="Proteomes" id="UP000767334">
    <property type="component" value="Unassembled WGS sequence"/>
</dbReference>
<dbReference type="Pfam" id="PF01396">
    <property type="entry name" value="Zn_ribbon_Top1"/>
    <property type="match status" value="1"/>
</dbReference>
<feature type="domain" description="NERD" evidence="1">
    <location>
        <begin position="25"/>
        <end position="141"/>
    </location>
</feature>
<organism evidence="2 3">
    <name type="scientific">Clostridium saudiense</name>
    <dbReference type="NCBI Taxonomy" id="1414720"/>
    <lineage>
        <taxon>Bacteria</taxon>
        <taxon>Bacillati</taxon>
        <taxon>Bacillota</taxon>
        <taxon>Clostridia</taxon>
        <taxon>Eubacteriales</taxon>
        <taxon>Clostridiaceae</taxon>
        <taxon>Clostridium</taxon>
    </lineage>
</organism>
<keyword evidence="3" id="KW-1185">Reference proteome</keyword>
<dbReference type="RefSeq" id="WP_148323078.1">
    <property type="nucleotide sequence ID" value="NZ_JACJLL010000004.1"/>
</dbReference>
<accession>A0ABS2FBM7</accession>